<dbReference type="InterPro" id="IPR039420">
    <property type="entry name" value="WalR-like"/>
</dbReference>
<evidence type="ECO:0000256" key="3">
    <source>
        <dbReference type="ARBA" id="ARBA00023012"/>
    </source>
</evidence>
<dbReference type="GO" id="GO:0000976">
    <property type="term" value="F:transcription cis-regulatory region binding"/>
    <property type="evidence" value="ECO:0007669"/>
    <property type="project" value="TreeGrafter"/>
</dbReference>
<keyword evidence="5 9" id="KW-0238">DNA-binding</keyword>
<dbReference type="GO" id="GO:0006355">
    <property type="term" value="P:regulation of DNA-templated transcription"/>
    <property type="evidence" value="ECO:0007669"/>
    <property type="project" value="InterPro"/>
</dbReference>
<dbReference type="CDD" id="cd17574">
    <property type="entry name" value="REC_OmpR"/>
    <property type="match status" value="1"/>
</dbReference>
<dbReference type="Pfam" id="PF00072">
    <property type="entry name" value="Response_reg"/>
    <property type="match status" value="1"/>
</dbReference>
<dbReference type="OrthoDB" id="9790454at2"/>
<dbReference type="CDD" id="cd00383">
    <property type="entry name" value="trans_reg_C"/>
    <property type="match status" value="1"/>
</dbReference>
<feature type="domain" description="OmpR/PhoB-type" evidence="11">
    <location>
        <begin position="128"/>
        <end position="227"/>
    </location>
</feature>
<dbReference type="PANTHER" id="PTHR48111:SF2">
    <property type="entry name" value="RESPONSE REGULATOR SAER"/>
    <property type="match status" value="1"/>
</dbReference>
<dbReference type="InterPro" id="IPR001867">
    <property type="entry name" value="OmpR/PhoB-type_DNA-bd"/>
</dbReference>
<dbReference type="GO" id="GO:0000156">
    <property type="term" value="F:phosphorelay response regulator activity"/>
    <property type="evidence" value="ECO:0007669"/>
    <property type="project" value="TreeGrafter"/>
</dbReference>
<dbReference type="SMART" id="SM00448">
    <property type="entry name" value="REC"/>
    <property type="match status" value="1"/>
</dbReference>
<protein>
    <recommendedName>
        <fullName evidence="1">Stage 0 sporulation protein A homolog</fullName>
    </recommendedName>
</protein>
<dbReference type="SMART" id="SM00862">
    <property type="entry name" value="Trans_reg_C"/>
    <property type="match status" value="1"/>
</dbReference>
<dbReference type="Gene3D" id="6.10.250.690">
    <property type="match status" value="1"/>
</dbReference>
<keyword evidence="4" id="KW-0805">Transcription regulation</keyword>
<evidence type="ECO:0000313" key="12">
    <source>
        <dbReference type="EMBL" id="KAE9634091.1"/>
    </source>
</evidence>
<dbReference type="Proteomes" id="UP000483018">
    <property type="component" value="Unassembled WGS sequence"/>
</dbReference>
<evidence type="ECO:0000256" key="6">
    <source>
        <dbReference type="ARBA" id="ARBA00023163"/>
    </source>
</evidence>
<evidence type="ECO:0000256" key="5">
    <source>
        <dbReference type="ARBA" id="ARBA00023125"/>
    </source>
</evidence>
<dbReference type="InterPro" id="IPR011006">
    <property type="entry name" value="CheY-like_superfamily"/>
</dbReference>
<dbReference type="PANTHER" id="PTHR48111">
    <property type="entry name" value="REGULATOR OF RPOS"/>
    <property type="match status" value="1"/>
</dbReference>
<evidence type="ECO:0000256" key="9">
    <source>
        <dbReference type="PROSITE-ProRule" id="PRU01091"/>
    </source>
</evidence>
<dbReference type="FunFam" id="1.10.10.10:FF:000018">
    <property type="entry name" value="DNA-binding response regulator ResD"/>
    <property type="match status" value="1"/>
</dbReference>
<reference evidence="12 13" key="1">
    <citation type="submission" date="2019-12" db="EMBL/GenBank/DDBJ databases">
        <title>Defluviitalea raffinosedens, isolated from a biogas fermenter, genome sequencing and characterization.</title>
        <authorList>
            <person name="Rettenmaier R."/>
            <person name="Schneider M."/>
            <person name="Neuhaus K."/>
            <person name="Liebl W."/>
            <person name="Zverlov V."/>
        </authorList>
    </citation>
    <scope>NUCLEOTIDE SEQUENCE [LARGE SCALE GENOMIC DNA]</scope>
    <source>
        <strain evidence="12 13">249c-K6</strain>
    </source>
</reference>
<dbReference type="GO" id="GO:0005829">
    <property type="term" value="C:cytosol"/>
    <property type="evidence" value="ECO:0007669"/>
    <property type="project" value="TreeGrafter"/>
</dbReference>
<dbReference type="InterPro" id="IPR001789">
    <property type="entry name" value="Sig_transdc_resp-reg_receiver"/>
</dbReference>
<comment type="caution">
    <text evidence="12">The sequence shown here is derived from an EMBL/GenBank/DDBJ whole genome shotgun (WGS) entry which is preliminary data.</text>
</comment>
<keyword evidence="6" id="KW-0804">Transcription</keyword>
<dbReference type="Pfam" id="PF00486">
    <property type="entry name" value="Trans_reg_C"/>
    <property type="match status" value="1"/>
</dbReference>
<dbReference type="PROSITE" id="PS51755">
    <property type="entry name" value="OMPR_PHOB"/>
    <property type="match status" value="1"/>
</dbReference>
<feature type="domain" description="Response regulatory" evidence="10">
    <location>
        <begin position="2"/>
        <end position="115"/>
    </location>
</feature>
<gene>
    <name evidence="12" type="ORF">GND95_08195</name>
</gene>
<dbReference type="GO" id="GO:0032993">
    <property type="term" value="C:protein-DNA complex"/>
    <property type="evidence" value="ECO:0007669"/>
    <property type="project" value="TreeGrafter"/>
</dbReference>
<dbReference type="SUPFAM" id="SSF52172">
    <property type="entry name" value="CheY-like"/>
    <property type="match status" value="1"/>
</dbReference>
<accession>A0A7C8HEG2</accession>
<dbReference type="EMBL" id="WSLF01000006">
    <property type="protein sequence ID" value="KAE9634091.1"/>
    <property type="molecule type" value="Genomic_DNA"/>
</dbReference>
<comment type="function">
    <text evidence="7">May play the central regulatory role in sporulation. It may be an element of the effector pathway responsible for the activation of sporulation genes in response to nutritional stress. Spo0A may act in concert with spo0H (a sigma factor) to control the expression of some genes that are critical to the sporulation process.</text>
</comment>
<dbReference type="PROSITE" id="PS50110">
    <property type="entry name" value="RESPONSE_REGULATORY"/>
    <property type="match status" value="1"/>
</dbReference>
<proteinExistence type="predicted"/>
<evidence type="ECO:0000256" key="7">
    <source>
        <dbReference type="ARBA" id="ARBA00024867"/>
    </source>
</evidence>
<keyword evidence="2 8" id="KW-0597">Phosphoprotein</keyword>
<feature type="modified residue" description="4-aspartylphosphate" evidence="8">
    <location>
        <position position="51"/>
    </location>
</feature>
<keyword evidence="3" id="KW-0902">Two-component regulatory system</keyword>
<evidence type="ECO:0000256" key="2">
    <source>
        <dbReference type="ARBA" id="ARBA00022553"/>
    </source>
</evidence>
<dbReference type="InterPro" id="IPR016032">
    <property type="entry name" value="Sig_transdc_resp-reg_C-effctor"/>
</dbReference>
<evidence type="ECO:0000259" key="11">
    <source>
        <dbReference type="PROSITE" id="PS51755"/>
    </source>
</evidence>
<name>A0A7C8HEG2_9FIRM</name>
<dbReference type="FunFam" id="3.40.50.2300:FF:000001">
    <property type="entry name" value="DNA-binding response regulator PhoB"/>
    <property type="match status" value="1"/>
</dbReference>
<dbReference type="Gene3D" id="3.40.50.2300">
    <property type="match status" value="1"/>
</dbReference>
<sequence>MNILICDDDKAIVDGIAIYLENEGYKIFKAYNGLEAIQIVRDKPIHLIIMDIMMPKMDGIRATIKIREEKNIPLIMLSAKSEDTDKILGLNMGADDYVTKPFNPLELIARVKSQLRRYTSLGSLETKTNVYKTGGLVVDDESKTVTVDGEEIRLTPVQYRILRLLTANAGRVFSIEEIYEKAWNEPAINPENTVAVHIRKIREKIEINPKEPKYLKVVWGIGYKVEKL</sequence>
<organism evidence="12 13">
    <name type="scientific">Defluviitalea raffinosedens</name>
    <dbReference type="NCBI Taxonomy" id="1450156"/>
    <lineage>
        <taxon>Bacteria</taxon>
        <taxon>Bacillati</taxon>
        <taxon>Bacillota</taxon>
        <taxon>Clostridia</taxon>
        <taxon>Lachnospirales</taxon>
        <taxon>Defluviitaleaceae</taxon>
        <taxon>Defluviitalea</taxon>
    </lineage>
</organism>
<feature type="DNA-binding region" description="OmpR/PhoB-type" evidence="9">
    <location>
        <begin position="128"/>
        <end position="227"/>
    </location>
</feature>
<dbReference type="SUPFAM" id="SSF46894">
    <property type="entry name" value="C-terminal effector domain of the bipartite response regulators"/>
    <property type="match status" value="1"/>
</dbReference>
<dbReference type="Gene3D" id="1.10.10.10">
    <property type="entry name" value="Winged helix-like DNA-binding domain superfamily/Winged helix DNA-binding domain"/>
    <property type="match status" value="1"/>
</dbReference>
<keyword evidence="13" id="KW-1185">Reference proteome</keyword>
<evidence type="ECO:0000256" key="1">
    <source>
        <dbReference type="ARBA" id="ARBA00018672"/>
    </source>
</evidence>
<evidence type="ECO:0000313" key="13">
    <source>
        <dbReference type="Proteomes" id="UP000483018"/>
    </source>
</evidence>
<dbReference type="InterPro" id="IPR036388">
    <property type="entry name" value="WH-like_DNA-bd_sf"/>
</dbReference>
<evidence type="ECO:0000256" key="4">
    <source>
        <dbReference type="ARBA" id="ARBA00023015"/>
    </source>
</evidence>
<dbReference type="AlphaFoldDB" id="A0A7C8HEG2"/>
<evidence type="ECO:0000256" key="8">
    <source>
        <dbReference type="PROSITE-ProRule" id="PRU00169"/>
    </source>
</evidence>
<evidence type="ECO:0000259" key="10">
    <source>
        <dbReference type="PROSITE" id="PS50110"/>
    </source>
</evidence>